<dbReference type="GO" id="GO:0000981">
    <property type="term" value="F:DNA-binding transcription factor activity, RNA polymerase II-specific"/>
    <property type="evidence" value="ECO:0007669"/>
    <property type="project" value="InterPro"/>
</dbReference>
<evidence type="ECO:0000313" key="1">
    <source>
        <dbReference type="EMBL" id="MBW0471594.1"/>
    </source>
</evidence>
<reference evidence="1" key="1">
    <citation type="submission" date="2021-03" db="EMBL/GenBank/DDBJ databases">
        <title>Draft genome sequence of rust myrtle Austropuccinia psidii MF-1, a brazilian biotype.</title>
        <authorList>
            <person name="Quecine M.C."/>
            <person name="Pachon D.M.R."/>
            <person name="Bonatelli M.L."/>
            <person name="Correr F.H."/>
            <person name="Franceschini L.M."/>
            <person name="Leite T.F."/>
            <person name="Margarido G.R.A."/>
            <person name="Almeida C.A."/>
            <person name="Ferrarezi J.A."/>
            <person name="Labate C.A."/>
        </authorList>
    </citation>
    <scope>NUCLEOTIDE SEQUENCE</scope>
    <source>
        <strain evidence="1">MF-1</strain>
    </source>
</reference>
<dbReference type="Pfam" id="PF08731">
    <property type="entry name" value="AFT"/>
    <property type="match status" value="1"/>
</dbReference>
<dbReference type="PANTHER" id="PTHR31569">
    <property type="entry name" value="SWIM-TYPE DOMAIN-CONTAINING PROTEIN"/>
    <property type="match status" value="1"/>
</dbReference>
<name>A0A9Q3GLQ9_9BASI</name>
<dbReference type="PANTHER" id="PTHR31569:SF4">
    <property type="entry name" value="SWIM-TYPE DOMAIN-CONTAINING PROTEIN"/>
    <property type="match status" value="1"/>
</dbReference>
<proteinExistence type="predicted"/>
<dbReference type="InterPro" id="IPR052579">
    <property type="entry name" value="Zinc_finger_SWIM"/>
</dbReference>
<protein>
    <recommendedName>
        <fullName evidence="3">FAR1 domain-containing protein</fullName>
    </recommendedName>
</protein>
<evidence type="ECO:0000313" key="2">
    <source>
        <dbReference type="Proteomes" id="UP000765509"/>
    </source>
</evidence>
<evidence type="ECO:0008006" key="3">
    <source>
        <dbReference type="Google" id="ProtNLM"/>
    </source>
</evidence>
<keyword evidence="2" id="KW-1185">Reference proteome</keyword>
<gene>
    <name evidence="1" type="ORF">O181_011309</name>
</gene>
<dbReference type="AlphaFoldDB" id="A0A9Q3GLQ9"/>
<accession>A0A9Q3GLQ9</accession>
<dbReference type="Proteomes" id="UP000765509">
    <property type="component" value="Unassembled WGS sequence"/>
</dbReference>
<dbReference type="GO" id="GO:0045944">
    <property type="term" value="P:positive regulation of transcription by RNA polymerase II"/>
    <property type="evidence" value="ECO:0007669"/>
    <property type="project" value="InterPro"/>
</dbReference>
<dbReference type="InterPro" id="IPR014842">
    <property type="entry name" value="AFT"/>
</dbReference>
<comment type="caution">
    <text evidence="1">The sequence shown here is derived from an EMBL/GenBank/DDBJ whole genome shotgun (WGS) entry which is preliminary data.</text>
</comment>
<sequence length="131" mass="15268">MTHNQVKIGCDRSGTPNYHKNTSKTVTSRNIDCPFRLYAREYSKSITWTLTVKNPEHSHDATENYMAHPTLINFNNQDTSQISQMSELFLMPRKIQAQLRIQREAERSLILQDISKQGRPTARKKSHLFSY</sequence>
<dbReference type="GO" id="GO:0010106">
    <property type="term" value="P:cellular response to iron ion starvation"/>
    <property type="evidence" value="ECO:0007669"/>
    <property type="project" value="InterPro"/>
</dbReference>
<organism evidence="1 2">
    <name type="scientific">Austropuccinia psidii MF-1</name>
    <dbReference type="NCBI Taxonomy" id="1389203"/>
    <lineage>
        <taxon>Eukaryota</taxon>
        <taxon>Fungi</taxon>
        <taxon>Dikarya</taxon>
        <taxon>Basidiomycota</taxon>
        <taxon>Pucciniomycotina</taxon>
        <taxon>Pucciniomycetes</taxon>
        <taxon>Pucciniales</taxon>
        <taxon>Sphaerophragmiaceae</taxon>
        <taxon>Austropuccinia</taxon>
    </lineage>
</organism>
<dbReference type="EMBL" id="AVOT02002807">
    <property type="protein sequence ID" value="MBW0471594.1"/>
    <property type="molecule type" value="Genomic_DNA"/>
</dbReference>